<dbReference type="InterPro" id="IPR010287">
    <property type="entry name" value="DUF892_YciF-like"/>
</dbReference>
<dbReference type="AlphaFoldDB" id="A0AA86ITS6"/>
<organism evidence="1 2">
    <name type="scientific">Enterobacter kobei</name>
    <dbReference type="NCBI Taxonomy" id="208224"/>
    <lineage>
        <taxon>Bacteria</taxon>
        <taxon>Pseudomonadati</taxon>
        <taxon>Pseudomonadota</taxon>
        <taxon>Gammaproteobacteria</taxon>
        <taxon>Enterobacterales</taxon>
        <taxon>Enterobacteriaceae</taxon>
        <taxon>Enterobacter</taxon>
        <taxon>Enterobacter cloacae complex</taxon>
    </lineage>
</organism>
<dbReference type="Pfam" id="PF05974">
    <property type="entry name" value="DUF892"/>
    <property type="match status" value="1"/>
</dbReference>
<dbReference type="EMBL" id="AP024590">
    <property type="protein sequence ID" value="BCU54412.1"/>
    <property type="molecule type" value="Genomic_DNA"/>
</dbReference>
<dbReference type="InterPro" id="IPR047114">
    <property type="entry name" value="YciF"/>
</dbReference>
<gene>
    <name evidence="1" type="ORF">ENKO_10060</name>
</gene>
<evidence type="ECO:0000313" key="2">
    <source>
        <dbReference type="Proteomes" id="UP000682928"/>
    </source>
</evidence>
<dbReference type="SUPFAM" id="SSF47240">
    <property type="entry name" value="Ferritin-like"/>
    <property type="match status" value="1"/>
</dbReference>
<accession>A0AA86ITS6</accession>
<dbReference type="RefSeq" id="WP_088221482.1">
    <property type="nucleotide sequence ID" value="NZ_AP024590.1"/>
</dbReference>
<name>A0AA86ITS6_9ENTR</name>
<dbReference type="Proteomes" id="UP000682928">
    <property type="component" value="Chromosome"/>
</dbReference>
<dbReference type="InterPro" id="IPR009078">
    <property type="entry name" value="Ferritin-like_SF"/>
</dbReference>
<dbReference type="InterPro" id="IPR012347">
    <property type="entry name" value="Ferritin-like"/>
</dbReference>
<dbReference type="Gene3D" id="1.20.1260.10">
    <property type="match status" value="1"/>
</dbReference>
<evidence type="ECO:0000313" key="1">
    <source>
        <dbReference type="EMBL" id="BCU54412.1"/>
    </source>
</evidence>
<dbReference type="PANTHER" id="PTHR30565:SF9">
    <property type="entry name" value="PROTEIN YCIF"/>
    <property type="match status" value="1"/>
</dbReference>
<reference evidence="1" key="1">
    <citation type="submission" date="2021-04" db="EMBL/GenBank/DDBJ databases">
        <title>Difference and commonality of drug resistance evolution in various bacteria. and drug sensitivity profiles.</title>
        <authorList>
            <person name="Maeda T."/>
            <person name="Shibai A."/>
            <person name="Kawada K."/>
            <person name="Kotani H."/>
            <person name="Tarusawa Y."/>
            <person name="Tanabe K."/>
            <person name="Furusawa C."/>
        </authorList>
    </citation>
    <scope>NUCLEOTIDE SEQUENCE</scope>
    <source>
        <strain evidence="1">JCM 8580</strain>
    </source>
</reference>
<sequence length="168" mass="18880">MTHLENYHDWLRDAHAMEKQAESMLSKMADRLEHYPDLKSRIVQHIEETRQQQVLLDQVIERNGVSNSVVKDAMSKMAALGQAVGGMMTPDEVVKGAISGYVFEHFEIACYTSLIAAAKLAGDEEGARVFAQILEQEKAMAEWCITHIPDVTEQFMIRSATPDTEAKK</sequence>
<protein>
    <submittedName>
        <fullName evidence="1">YciE/YciF family protein</fullName>
    </submittedName>
</protein>
<proteinExistence type="predicted"/>
<dbReference type="PANTHER" id="PTHR30565">
    <property type="entry name" value="PROTEIN YCIF"/>
    <property type="match status" value="1"/>
</dbReference>